<gene>
    <name evidence="2" type="ORF">OV287_50895</name>
</gene>
<keyword evidence="3" id="KW-1185">Reference proteome</keyword>
<name>A0ABT4AM69_9BACT</name>
<feature type="compositionally biased region" description="Basic and acidic residues" evidence="1">
    <location>
        <begin position="27"/>
        <end position="42"/>
    </location>
</feature>
<proteinExistence type="predicted"/>
<feature type="region of interest" description="Disordered" evidence="1">
    <location>
        <begin position="27"/>
        <end position="61"/>
    </location>
</feature>
<sequence length="95" mass="10952">MTLDPPGHIAEVRAVELVRDLDRGLRPIHGRLDGQAEQEHTTGRRNNRASSDDELSRRTTGPYFSRGRAAFWHEPEHAAWYAITQPLTREPLQRR</sequence>
<organism evidence="2 3">
    <name type="scientific">Archangium lansingense</name>
    <dbReference type="NCBI Taxonomy" id="2995310"/>
    <lineage>
        <taxon>Bacteria</taxon>
        <taxon>Pseudomonadati</taxon>
        <taxon>Myxococcota</taxon>
        <taxon>Myxococcia</taxon>
        <taxon>Myxococcales</taxon>
        <taxon>Cystobacterineae</taxon>
        <taxon>Archangiaceae</taxon>
        <taxon>Archangium</taxon>
    </lineage>
</organism>
<dbReference type="Proteomes" id="UP001207654">
    <property type="component" value="Unassembled WGS sequence"/>
</dbReference>
<reference evidence="2 3" key="1">
    <citation type="submission" date="2022-11" db="EMBL/GenBank/DDBJ databases">
        <title>Minimal conservation of predation-associated metabolite biosynthetic gene clusters underscores biosynthetic potential of Myxococcota including descriptions for ten novel species: Archangium lansinium sp. nov., Myxococcus landrumus sp. nov., Nannocystis bai.</title>
        <authorList>
            <person name="Ahearne A."/>
            <person name="Stevens C."/>
            <person name="Phillips K."/>
        </authorList>
    </citation>
    <scope>NUCLEOTIDE SEQUENCE [LARGE SCALE GENOMIC DNA]</scope>
    <source>
        <strain evidence="2 3">MIWBW</strain>
    </source>
</reference>
<evidence type="ECO:0000313" key="3">
    <source>
        <dbReference type="Proteomes" id="UP001207654"/>
    </source>
</evidence>
<comment type="caution">
    <text evidence="2">The sequence shown here is derived from an EMBL/GenBank/DDBJ whole genome shotgun (WGS) entry which is preliminary data.</text>
</comment>
<dbReference type="RefSeq" id="WP_267541344.1">
    <property type="nucleotide sequence ID" value="NZ_JAPNKA010000001.1"/>
</dbReference>
<dbReference type="EMBL" id="JAPNKA010000001">
    <property type="protein sequence ID" value="MCY1082788.1"/>
    <property type="molecule type" value="Genomic_DNA"/>
</dbReference>
<evidence type="ECO:0000256" key="1">
    <source>
        <dbReference type="SAM" id="MobiDB-lite"/>
    </source>
</evidence>
<protein>
    <submittedName>
        <fullName evidence="2">Uncharacterized protein</fullName>
    </submittedName>
</protein>
<accession>A0ABT4AM69</accession>
<evidence type="ECO:0000313" key="2">
    <source>
        <dbReference type="EMBL" id="MCY1082788.1"/>
    </source>
</evidence>